<dbReference type="Gene3D" id="3.40.50.510">
    <property type="entry name" value="Phosphotransferase system, mannose-type IIA component"/>
    <property type="match status" value="1"/>
</dbReference>
<reference evidence="4 6" key="2">
    <citation type="submission" date="2013-03" db="EMBL/GenBank/DDBJ databases">
        <title>The Genome Sequence of Enterococcus malodoratus ATCC_43197 (PacBio/Illumina hybrid assembly).</title>
        <authorList>
            <consortium name="The Broad Institute Genomics Platform"/>
            <consortium name="The Broad Institute Genome Sequencing Center for Infectious Disease"/>
            <person name="Earl A."/>
            <person name="Russ C."/>
            <person name="Gilmore M."/>
            <person name="Surin D."/>
            <person name="Walker B."/>
            <person name="Young S."/>
            <person name="Zeng Q."/>
            <person name="Gargeya S."/>
            <person name="Fitzgerald M."/>
            <person name="Haas B."/>
            <person name="Abouelleil A."/>
            <person name="Allen A.W."/>
            <person name="Alvarado L."/>
            <person name="Arachchi H.M."/>
            <person name="Berlin A.M."/>
            <person name="Chapman S.B."/>
            <person name="Gainer-Dewar J."/>
            <person name="Goldberg J."/>
            <person name="Griggs A."/>
            <person name="Gujja S."/>
            <person name="Hansen M."/>
            <person name="Howarth C."/>
            <person name="Imamovic A."/>
            <person name="Ireland A."/>
            <person name="Larimer J."/>
            <person name="McCowan C."/>
            <person name="Murphy C."/>
            <person name="Pearson M."/>
            <person name="Poon T.W."/>
            <person name="Priest M."/>
            <person name="Roberts A."/>
            <person name="Saif S."/>
            <person name="Shea T."/>
            <person name="Sisk P."/>
            <person name="Sykes S."/>
            <person name="Wortman J."/>
            <person name="Nusbaum C."/>
            <person name="Birren B."/>
        </authorList>
    </citation>
    <scope>NUCLEOTIDE SEQUENCE [LARGE SCALE GENOMIC DNA]</scope>
    <source>
        <strain evidence="4 6">ATCC 43197</strain>
    </source>
</reference>
<dbReference type="AlphaFoldDB" id="R2RL05"/>
<reference evidence="3 5" key="1">
    <citation type="submission" date="2013-02" db="EMBL/GenBank/DDBJ databases">
        <title>The Genome Sequence of Enterococcus malodoratus ATCC_43197.</title>
        <authorList>
            <consortium name="The Broad Institute Genome Sequencing Platform"/>
            <consortium name="The Broad Institute Genome Sequencing Center for Infectious Disease"/>
            <person name="Earl A.M."/>
            <person name="Gilmore M.S."/>
            <person name="Lebreton F."/>
            <person name="Walker B."/>
            <person name="Young S.K."/>
            <person name="Zeng Q."/>
            <person name="Gargeya S."/>
            <person name="Fitzgerald M."/>
            <person name="Haas B."/>
            <person name="Abouelleil A."/>
            <person name="Alvarado L."/>
            <person name="Arachchi H.M."/>
            <person name="Berlin A.M."/>
            <person name="Chapman S.B."/>
            <person name="Dewar J."/>
            <person name="Goldberg J."/>
            <person name="Griggs A."/>
            <person name="Gujja S."/>
            <person name="Hansen M."/>
            <person name="Howarth C."/>
            <person name="Imamovic A."/>
            <person name="Larimer J."/>
            <person name="McCowan C."/>
            <person name="Murphy C."/>
            <person name="Neiman D."/>
            <person name="Pearson M."/>
            <person name="Priest M."/>
            <person name="Roberts A."/>
            <person name="Saif S."/>
            <person name="Shea T."/>
            <person name="Sisk P."/>
            <person name="Sykes S."/>
            <person name="Wortman J."/>
            <person name="Nusbaum C."/>
            <person name="Birren B."/>
        </authorList>
    </citation>
    <scope>NUCLEOTIDE SEQUENCE [LARGE SCALE GENOMIC DNA]</scope>
    <source>
        <strain evidence="3 5">ATCC 43197</strain>
    </source>
</reference>
<gene>
    <name evidence="4" type="ORF">I585_00348</name>
    <name evidence="3" type="ORF">UAI_00416</name>
</gene>
<dbReference type="InterPro" id="IPR036662">
    <property type="entry name" value="PTS_EIIA_man-typ_sf"/>
</dbReference>
<dbReference type="RefSeq" id="WP_010739310.1">
    <property type="nucleotide sequence ID" value="NZ_KB946249.1"/>
</dbReference>
<proteinExistence type="predicted"/>
<evidence type="ECO:0000313" key="5">
    <source>
        <dbReference type="Proteomes" id="UP000013783"/>
    </source>
</evidence>
<dbReference type="InterPro" id="IPR051471">
    <property type="entry name" value="Bacterial_PTS_sugar_comp"/>
</dbReference>
<keyword evidence="6" id="KW-1185">Reference proteome</keyword>
<evidence type="ECO:0000256" key="1">
    <source>
        <dbReference type="ARBA" id="ARBA00022679"/>
    </source>
</evidence>
<dbReference type="InterPro" id="IPR004701">
    <property type="entry name" value="PTS_EIIA_man-typ"/>
</dbReference>
<dbReference type="PANTHER" id="PTHR33799">
    <property type="entry name" value="PTS PERMEASE-RELATED-RELATED"/>
    <property type="match status" value="1"/>
</dbReference>
<protein>
    <recommendedName>
        <fullName evidence="2">PTS EIIA type-4 domain-containing protein</fullName>
    </recommendedName>
</protein>
<feature type="domain" description="PTS EIIA type-4" evidence="2">
    <location>
        <begin position="1"/>
        <end position="121"/>
    </location>
</feature>
<dbReference type="EMBL" id="AJAK01000006">
    <property type="protein sequence ID" value="EOH81306.1"/>
    <property type="molecule type" value="Genomic_DNA"/>
</dbReference>
<name>R2RL05_9ENTE</name>
<dbReference type="PANTHER" id="PTHR33799:SF1">
    <property type="entry name" value="PTS SYSTEM MANNOSE-SPECIFIC EIIAB COMPONENT-RELATED"/>
    <property type="match status" value="1"/>
</dbReference>
<evidence type="ECO:0000313" key="6">
    <source>
        <dbReference type="Proteomes" id="UP000014148"/>
    </source>
</evidence>
<dbReference type="GO" id="GO:0016020">
    <property type="term" value="C:membrane"/>
    <property type="evidence" value="ECO:0007669"/>
    <property type="project" value="InterPro"/>
</dbReference>
<keyword evidence="1" id="KW-0808">Transferase</keyword>
<dbReference type="Proteomes" id="UP000014148">
    <property type="component" value="Unassembled WGS sequence"/>
</dbReference>
<organism evidence="3 5">
    <name type="scientific">Enterococcus malodoratus ATCC 43197</name>
    <dbReference type="NCBI Taxonomy" id="1158601"/>
    <lineage>
        <taxon>Bacteria</taxon>
        <taxon>Bacillati</taxon>
        <taxon>Bacillota</taxon>
        <taxon>Bacilli</taxon>
        <taxon>Lactobacillales</taxon>
        <taxon>Enterococcaceae</taxon>
        <taxon>Enterococcus</taxon>
    </lineage>
</organism>
<evidence type="ECO:0000313" key="3">
    <source>
        <dbReference type="EMBL" id="EOH81306.1"/>
    </source>
</evidence>
<dbReference type="Proteomes" id="UP000013783">
    <property type="component" value="Unassembled WGS sequence"/>
</dbReference>
<dbReference type="PATRIC" id="fig|1158601.3.peg.399"/>
<evidence type="ECO:0000313" key="4">
    <source>
        <dbReference type="EMBL" id="EOT68889.1"/>
    </source>
</evidence>
<dbReference type="GO" id="GO:0016740">
    <property type="term" value="F:transferase activity"/>
    <property type="evidence" value="ECO:0007669"/>
    <property type="project" value="UniProtKB-KW"/>
</dbReference>
<dbReference type="Pfam" id="PF03610">
    <property type="entry name" value="EIIA-man"/>
    <property type="match status" value="1"/>
</dbReference>
<sequence>MNKIILASHGEFSQGLKQTVSMIIGDEGNIFALSAFRDEDEPIKNQVERLLETTGYEDVYILTDIFGGSVNNDLLTIQQKHPELHLFAGMNLPLVISIATQTGRIDSDQLANILEDSRRGMIDCKQLLAEKINIGGDDL</sequence>
<dbReference type="eggNOG" id="COG2893">
    <property type="taxonomic scope" value="Bacteria"/>
</dbReference>
<dbReference type="OrthoDB" id="9799827at2"/>
<dbReference type="GO" id="GO:0009401">
    <property type="term" value="P:phosphoenolpyruvate-dependent sugar phosphotransferase system"/>
    <property type="evidence" value="ECO:0007669"/>
    <property type="project" value="InterPro"/>
</dbReference>
<dbReference type="EMBL" id="ASWA01000002">
    <property type="protein sequence ID" value="EOT68889.1"/>
    <property type="molecule type" value="Genomic_DNA"/>
</dbReference>
<accession>R2RL05</accession>
<comment type="caution">
    <text evidence="3">The sequence shown here is derived from an EMBL/GenBank/DDBJ whole genome shotgun (WGS) entry which is preliminary data.</text>
</comment>
<dbReference type="PROSITE" id="PS51096">
    <property type="entry name" value="PTS_EIIA_TYPE_4"/>
    <property type="match status" value="1"/>
</dbReference>
<dbReference type="STRING" id="71451.RV07_GL002815"/>
<evidence type="ECO:0000259" key="2">
    <source>
        <dbReference type="PROSITE" id="PS51096"/>
    </source>
</evidence>
<dbReference type="SUPFAM" id="SSF53062">
    <property type="entry name" value="PTS system fructose IIA component-like"/>
    <property type="match status" value="1"/>
</dbReference>